<feature type="region of interest" description="Disordered" evidence="1">
    <location>
        <begin position="167"/>
        <end position="192"/>
    </location>
</feature>
<reference evidence="2" key="1">
    <citation type="submission" date="2023-08" db="EMBL/GenBank/DDBJ databases">
        <title>Chromosome-level Genome Assembly of mud carp (Cirrhinus molitorella).</title>
        <authorList>
            <person name="Liu H."/>
        </authorList>
    </citation>
    <scope>NUCLEOTIDE SEQUENCE</scope>
    <source>
        <strain evidence="2">Prfri</strain>
        <tissue evidence="2">Muscle</tissue>
    </source>
</reference>
<sequence>MVYPSLRSMVYSAVVADTLSVCRKHHKDSSTTCKMSLCKKIEEEEDEDVHTNKAASPEPSCVSMKSDASMGIQPNLSDGAVTSGPDLSEQRKEEFSAQKRKATSAAARCVSTKKCRSMHYPPEVSGGAVTLDPKLKRDDVIRSVAPCLPFTNADCQTLIMQRVKDQHKTSMKNNSEFKPLTPERAGSELQSPRTIISQAALRSKLQTGQTQCGSWRRDQDYSRTKEICM</sequence>
<protein>
    <submittedName>
        <fullName evidence="2">Uncharacterized protein</fullName>
    </submittedName>
</protein>
<keyword evidence="3" id="KW-1185">Reference proteome</keyword>
<proteinExistence type="predicted"/>
<accession>A0AA88QIY2</accession>
<dbReference type="EMBL" id="JAUYZG010000001">
    <property type="protein sequence ID" value="KAK2915704.1"/>
    <property type="molecule type" value="Genomic_DNA"/>
</dbReference>
<feature type="region of interest" description="Disordered" evidence="1">
    <location>
        <begin position="44"/>
        <end position="101"/>
    </location>
</feature>
<feature type="compositionally biased region" description="Basic and acidic residues" evidence="1">
    <location>
        <begin position="88"/>
        <end position="97"/>
    </location>
</feature>
<dbReference type="AlphaFoldDB" id="A0AA88QIY2"/>
<evidence type="ECO:0000313" key="2">
    <source>
        <dbReference type="EMBL" id="KAK2915704.1"/>
    </source>
</evidence>
<gene>
    <name evidence="2" type="ORF">Q8A67_000078</name>
</gene>
<evidence type="ECO:0000256" key="1">
    <source>
        <dbReference type="SAM" id="MobiDB-lite"/>
    </source>
</evidence>
<comment type="caution">
    <text evidence="2">The sequence shown here is derived from an EMBL/GenBank/DDBJ whole genome shotgun (WGS) entry which is preliminary data.</text>
</comment>
<name>A0AA88QIY2_9TELE</name>
<evidence type="ECO:0000313" key="3">
    <source>
        <dbReference type="Proteomes" id="UP001187343"/>
    </source>
</evidence>
<organism evidence="2 3">
    <name type="scientific">Cirrhinus molitorella</name>
    <name type="common">mud carp</name>
    <dbReference type="NCBI Taxonomy" id="172907"/>
    <lineage>
        <taxon>Eukaryota</taxon>
        <taxon>Metazoa</taxon>
        <taxon>Chordata</taxon>
        <taxon>Craniata</taxon>
        <taxon>Vertebrata</taxon>
        <taxon>Euteleostomi</taxon>
        <taxon>Actinopterygii</taxon>
        <taxon>Neopterygii</taxon>
        <taxon>Teleostei</taxon>
        <taxon>Ostariophysi</taxon>
        <taxon>Cypriniformes</taxon>
        <taxon>Cyprinidae</taxon>
        <taxon>Labeoninae</taxon>
        <taxon>Labeonini</taxon>
        <taxon>Cirrhinus</taxon>
    </lineage>
</organism>
<dbReference type="Proteomes" id="UP001187343">
    <property type="component" value="Unassembled WGS sequence"/>
</dbReference>